<evidence type="ECO:0000313" key="5">
    <source>
        <dbReference type="EMBL" id="MEI4278999.1"/>
    </source>
</evidence>
<dbReference type="InterPro" id="IPR035328">
    <property type="entry name" value="DUF3048_C"/>
</dbReference>
<reference evidence="5 6" key="1">
    <citation type="submission" date="2024-03" db="EMBL/GenBank/DDBJ databases">
        <title>Draft genome sequence of Klenkia terrae.</title>
        <authorList>
            <person name="Duangmal K."/>
            <person name="Chantavorakit T."/>
        </authorList>
    </citation>
    <scope>NUCLEOTIDE SEQUENCE [LARGE SCALE GENOMIC DNA]</scope>
    <source>
        <strain evidence="5 6">JCM 17786</strain>
    </source>
</reference>
<keyword evidence="2" id="KW-0732">Signal</keyword>
<protein>
    <submittedName>
        <fullName evidence="5">DUF3048 domain-containing protein</fullName>
    </submittedName>
</protein>
<accession>A0ABU8E823</accession>
<feature type="domain" description="DUF3048" evidence="4">
    <location>
        <begin position="228"/>
        <end position="343"/>
    </location>
</feature>
<gene>
    <name evidence="5" type="ORF">UXQ13_11035</name>
</gene>
<name>A0ABU8E823_9ACTN</name>
<dbReference type="SUPFAM" id="SSF159774">
    <property type="entry name" value="YerB-like"/>
    <property type="match status" value="1"/>
</dbReference>
<dbReference type="EMBL" id="JBAPLV010000010">
    <property type="protein sequence ID" value="MEI4278999.1"/>
    <property type="molecule type" value="Genomic_DNA"/>
</dbReference>
<feature type="compositionally biased region" description="Low complexity" evidence="1">
    <location>
        <begin position="31"/>
        <end position="47"/>
    </location>
</feature>
<dbReference type="InterPro" id="IPR023158">
    <property type="entry name" value="YerB-like_sf"/>
</dbReference>
<evidence type="ECO:0000259" key="4">
    <source>
        <dbReference type="Pfam" id="PF17479"/>
    </source>
</evidence>
<dbReference type="InterPro" id="IPR021416">
    <property type="entry name" value="DUF3048_N"/>
</dbReference>
<feature type="signal peptide" evidence="2">
    <location>
        <begin position="1"/>
        <end position="27"/>
    </location>
</feature>
<organism evidence="5 6">
    <name type="scientific">Klenkia terrae</name>
    <dbReference type="NCBI Taxonomy" id="1052259"/>
    <lineage>
        <taxon>Bacteria</taxon>
        <taxon>Bacillati</taxon>
        <taxon>Actinomycetota</taxon>
        <taxon>Actinomycetes</taxon>
        <taxon>Geodermatophilales</taxon>
        <taxon>Geodermatophilaceae</taxon>
        <taxon>Klenkia</taxon>
    </lineage>
</organism>
<sequence length="357" mass="35800">MRGTVRGRRRGAVLALTALLLAGCGSGGPEPVAAPAPTSTAAPTTAVPTPPPAPQPVAPLTGLPVAAVEARPALAVKIENPPIARPQAGLTEADIVWEQVVEGGTSRFVAVYQSRLPASIGPVRSTRPMDPAIAAPLHGLFATSGGQGQYLSAVVDSGLQLFSFDAGDDGFARQGPRQAPHNVYLDPAPLLAAADADHRAAPAAQFGYAPTAGTQTTVAQGTAASGLDLRLSPEATPSWTWDPVGRTWARSESGTPATAADGARVTATNVVVLRVEVVATDAVDPAGNAVPETLLAGRGGEALVATAGRTVPATWTKGADGDPVVLTAPDGTPVLLAPGTTWVELVPTGGGTVAVVP</sequence>
<evidence type="ECO:0000256" key="2">
    <source>
        <dbReference type="SAM" id="SignalP"/>
    </source>
</evidence>
<dbReference type="PROSITE" id="PS51257">
    <property type="entry name" value="PROKAR_LIPOPROTEIN"/>
    <property type="match status" value="1"/>
</dbReference>
<feature type="region of interest" description="Disordered" evidence="1">
    <location>
        <begin position="31"/>
        <end position="52"/>
    </location>
</feature>
<dbReference type="RefSeq" id="WP_336392294.1">
    <property type="nucleotide sequence ID" value="NZ_JBAPLV010000010.1"/>
</dbReference>
<feature type="domain" description="DUF3048" evidence="3">
    <location>
        <begin position="60"/>
        <end position="197"/>
    </location>
</feature>
<proteinExistence type="predicted"/>
<dbReference type="Gene3D" id="3.50.90.10">
    <property type="entry name" value="YerB-like"/>
    <property type="match status" value="1"/>
</dbReference>
<feature type="chain" id="PRO_5046355637" evidence="2">
    <location>
        <begin position="28"/>
        <end position="357"/>
    </location>
</feature>
<dbReference type="Pfam" id="PF17479">
    <property type="entry name" value="DUF3048_C"/>
    <property type="match status" value="1"/>
</dbReference>
<comment type="caution">
    <text evidence="5">The sequence shown here is derived from an EMBL/GenBank/DDBJ whole genome shotgun (WGS) entry which is preliminary data.</text>
</comment>
<dbReference type="Pfam" id="PF11258">
    <property type="entry name" value="DUF3048"/>
    <property type="match status" value="1"/>
</dbReference>
<keyword evidence="6" id="KW-1185">Reference proteome</keyword>
<dbReference type="Proteomes" id="UP001373496">
    <property type="component" value="Unassembled WGS sequence"/>
</dbReference>
<evidence type="ECO:0000256" key="1">
    <source>
        <dbReference type="SAM" id="MobiDB-lite"/>
    </source>
</evidence>
<evidence type="ECO:0000259" key="3">
    <source>
        <dbReference type="Pfam" id="PF11258"/>
    </source>
</evidence>
<evidence type="ECO:0000313" key="6">
    <source>
        <dbReference type="Proteomes" id="UP001373496"/>
    </source>
</evidence>